<evidence type="ECO:0000313" key="4">
    <source>
        <dbReference type="EMBL" id="CAF4175711.1"/>
    </source>
</evidence>
<evidence type="ECO:0000259" key="2">
    <source>
        <dbReference type="PROSITE" id="PS50994"/>
    </source>
</evidence>
<dbReference type="Proteomes" id="UP000677228">
    <property type="component" value="Unassembled WGS sequence"/>
</dbReference>
<proteinExistence type="predicted"/>
<protein>
    <recommendedName>
        <fullName evidence="2">Integrase catalytic domain-containing protein</fullName>
    </recommendedName>
</protein>
<dbReference type="PANTHER" id="PTHR37984">
    <property type="entry name" value="PROTEIN CBG26694"/>
    <property type="match status" value="1"/>
</dbReference>
<evidence type="ECO:0000256" key="1">
    <source>
        <dbReference type="SAM" id="MobiDB-lite"/>
    </source>
</evidence>
<dbReference type="InterPro" id="IPR001584">
    <property type="entry name" value="Integrase_cat-core"/>
</dbReference>
<evidence type="ECO:0000313" key="3">
    <source>
        <dbReference type="EMBL" id="CAF1366355.1"/>
    </source>
</evidence>
<accession>A0A8S2F2X1</accession>
<dbReference type="SUPFAM" id="SSF53098">
    <property type="entry name" value="Ribonuclease H-like"/>
    <property type="match status" value="1"/>
</dbReference>
<dbReference type="InterPro" id="IPR041588">
    <property type="entry name" value="Integrase_H2C2"/>
</dbReference>
<organism evidence="3 5">
    <name type="scientific">Didymodactylos carnosus</name>
    <dbReference type="NCBI Taxonomy" id="1234261"/>
    <lineage>
        <taxon>Eukaryota</taxon>
        <taxon>Metazoa</taxon>
        <taxon>Spiralia</taxon>
        <taxon>Gnathifera</taxon>
        <taxon>Rotifera</taxon>
        <taxon>Eurotatoria</taxon>
        <taxon>Bdelloidea</taxon>
        <taxon>Philodinida</taxon>
        <taxon>Philodinidae</taxon>
        <taxon>Didymodactylos</taxon>
    </lineage>
</organism>
<dbReference type="EMBL" id="CAJNOK010023696">
    <property type="protein sequence ID" value="CAF1366355.1"/>
    <property type="molecule type" value="Genomic_DNA"/>
</dbReference>
<dbReference type="AlphaFoldDB" id="A0A8S2F2X1"/>
<dbReference type="PANTHER" id="PTHR37984:SF5">
    <property type="entry name" value="PROTEIN NYNRIN-LIKE"/>
    <property type="match status" value="1"/>
</dbReference>
<dbReference type="GO" id="GO:0003676">
    <property type="term" value="F:nucleic acid binding"/>
    <property type="evidence" value="ECO:0007669"/>
    <property type="project" value="InterPro"/>
</dbReference>
<gene>
    <name evidence="3" type="ORF">OVA965_LOCUS31465</name>
    <name evidence="4" type="ORF">TMI583_LOCUS32292</name>
</gene>
<dbReference type="PROSITE" id="PS50994">
    <property type="entry name" value="INTEGRASE"/>
    <property type="match status" value="1"/>
</dbReference>
<feature type="compositionally biased region" description="Polar residues" evidence="1">
    <location>
        <begin position="385"/>
        <end position="405"/>
    </location>
</feature>
<sequence>MEYNDFIDEMQSQSSQSMYNHPDSNDIGSNAVILSDGNDVVIADDISNAEKTFYAKVDDYKNGLSSGMREKTMITVSYYNKILNALKQTTSGKETGVNSYFYAWCKKFFRVDNSAGVDLLCSSKNGTRLVVLEAYYTILRDVHEKTGHGGRDKMRVEVKQHYYWIPSKVMSIYLSTCIACQIRKPVKNHVVSTAIVSLGFLTRLQIDLIDLRTRPDGEFKWILHARDHFSKFSWGYALQTKEAKNVAEHLTSLFYQFGPCKILQSDNGKEFTAQVIKDLKIIWPGLVIINGRPRHPQSQGLVERGNATLCDILGKFLHDRGTDHWTQCLGAVIYSMNTSLARGVDTVPFEIVFGQKPRVDLALWQDEEDLPDTIAHQLAGEGDLTSVNDQPASSATCHLSTSNTTDDVIEPPQFDESSRANLGFQNSQHMSIRDRAAEVYLANANKRITAHNRCVQHLSENCAVGDFIGVKIDKVDRTNTDPKLLPCVIIDKKHHDVKVACVNGIIDRGWPLESLVRLTAVPQELLDLNISELKEIPLITASKLFVRNALNGVTCSCKVHSEFGLRQFLISVWPSSIRVWTRTVSPM</sequence>
<feature type="domain" description="Integrase catalytic" evidence="2">
    <location>
        <begin position="181"/>
        <end position="356"/>
    </location>
</feature>
<dbReference type="InterPro" id="IPR036397">
    <property type="entry name" value="RNaseH_sf"/>
</dbReference>
<dbReference type="Pfam" id="PF00665">
    <property type="entry name" value="rve"/>
    <property type="match status" value="1"/>
</dbReference>
<dbReference type="InterPro" id="IPR050951">
    <property type="entry name" value="Retrovirus_Pol_polyprotein"/>
</dbReference>
<feature type="region of interest" description="Disordered" evidence="1">
    <location>
        <begin position="383"/>
        <end position="405"/>
    </location>
</feature>
<dbReference type="EMBL" id="CAJOBA010045352">
    <property type="protein sequence ID" value="CAF4175711.1"/>
    <property type="molecule type" value="Genomic_DNA"/>
</dbReference>
<dbReference type="Gene3D" id="3.30.420.10">
    <property type="entry name" value="Ribonuclease H-like superfamily/Ribonuclease H"/>
    <property type="match status" value="1"/>
</dbReference>
<dbReference type="Gene3D" id="1.10.340.70">
    <property type="match status" value="1"/>
</dbReference>
<name>A0A8S2F2X1_9BILA</name>
<dbReference type="Pfam" id="PF17921">
    <property type="entry name" value="Integrase_H2C2"/>
    <property type="match status" value="1"/>
</dbReference>
<dbReference type="GO" id="GO:0015074">
    <property type="term" value="P:DNA integration"/>
    <property type="evidence" value="ECO:0007669"/>
    <property type="project" value="InterPro"/>
</dbReference>
<dbReference type="Proteomes" id="UP000682733">
    <property type="component" value="Unassembled WGS sequence"/>
</dbReference>
<evidence type="ECO:0000313" key="5">
    <source>
        <dbReference type="Proteomes" id="UP000677228"/>
    </source>
</evidence>
<reference evidence="3" key="1">
    <citation type="submission" date="2021-02" db="EMBL/GenBank/DDBJ databases">
        <authorList>
            <person name="Nowell W R."/>
        </authorList>
    </citation>
    <scope>NUCLEOTIDE SEQUENCE</scope>
</reference>
<dbReference type="InterPro" id="IPR012337">
    <property type="entry name" value="RNaseH-like_sf"/>
</dbReference>
<comment type="caution">
    <text evidence="3">The sequence shown here is derived from an EMBL/GenBank/DDBJ whole genome shotgun (WGS) entry which is preliminary data.</text>
</comment>